<evidence type="ECO:0000256" key="3">
    <source>
        <dbReference type="ARBA" id="ARBA00022722"/>
    </source>
</evidence>
<dbReference type="RefSeq" id="WP_185136943.1">
    <property type="nucleotide sequence ID" value="NZ_BORM01000006.1"/>
</dbReference>
<dbReference type="GO" id="GO:0008855">
    <property type="term" value="F:exodeoxyribonuclease VII activity"/>
    <property type="evidence" value="ECO:0007669"/>
    <property type="project" value="UniProtKB-UniRule"/>
</dbReference>
<gene>
    <name evidence="6 8" type="primary">xseB</name>
    <name evidence="8" type="ORF">H7B90_16245</name>
</gene>
<dbReference type="PANTHER" id="PTHR34137:SF1">
    <property type="entry name" value="EXODEOXYRIBONUCLEASE 7 SMALL SUBUNIT"/>
    <property type="match status" value="1"/>
</dbReference>
<proteinExistence type="inferred from homology"/>
<dbReference type="Proteomes" id="UP000553776">
    <property type="component" value="Unassembled WGS sequence"/>
</dbReference>
<dbReference type="EMBL" id="JACJVR010000063">
    <property type="protein sequence ID" value="MBB6692959.1"/>
    <property type="molecule type" value="Genomic_DNA"/>
</dbReference>
<evidence type="ECO:0000256" key="2">
    <source>
        <dbReference type="ARBA" id="ARBA00022490"/>
    </source>
</evidence>
<dbReference type="SUPFAM" id="SSF116842">
    <property type="entry name" value="XseB-like"/>
    <property type="match status" value="1"/>
</dbReference>
<keyword evidence="5 6" id="KW-0269">Exonuclease</keyword>
<protein>
    <recommendedName>
        <fullName evidence="6">Exodeoxyribonuclease 7 small subunit</fullName>
        <ecNumber evidence="6">3.1.11.6</ecNumber>
    </recommendedName>
    <alternativeName>
        <fullName evidence="6">Exodeoxyribonuclease VII small subunit</fullName>
        <shortName evidence="6">Exonuclease VII small subunit</shortName>
    </alternativeName>
</protein>
<sequence length="104" mass="11604">MGTNSEANGLTDKPVLGDGENAISFEEAMERLERIVSRLESSDVPLETAIELYQEGMALSRLCGQKLEQVERRIEMLVEDENGVQRKPFAPQRDESGTDKGESF</sequence>
<dbReference type="HAMAP" id="MF_00337">
    <property type="entry name" value="Exonuc_7_S"/>
    <property type="match status" value="1"/>
</dbReference>
<dbReference type="PANTHER" id="PTHR34137">
    <property type="entry name" value="EXODEOXYRIBONUCLEASE 7 SMALL SUBUNIT"/>
    <property type="match status" value="1"/>
</dbReference>
<organism evidence="8 9">
    <name type="scientific">Cohnella xylanilytica</name>
    <dbReference type="NCBI Taxonomy" id="557555"/>
    <lineage>
        <taxon>Bacteria</taxon>
        <taxon>Bacillati</taxon>
        <taxon>Bacillota</taxon>
        <taxon>Bacilli</taxon>
        <taxon>Bacillales</taxon>
        <taxon>Paenibacillaceae</taxon>
        <taxon>Cohnella</taxon>
    </lineage>
</organism>
<dbReference type="AlphaFoldDB" id="A0A841TZH8"/>
<dbReference type="Gene3D" id="1.10.287.1040">
    <property type="entry name" value="Exonuclease VII, small subunit"/>
    <property type="match status" value="1"/>
</dbReference>
<keyword evidence="4 6" id="KW-0378">Hydrolase</keyword>
<evidence type="ECO:0000256" key="7">
    <source>
        <dbReference type="SAM" id="MobiDB-lite"/>
    </source>
</evidence>
<dbReference type="NCBIfam" id="TIGR01280">
    <property type="entry name" value="xseB"/>
    <property type="match status" value="1"/>
</dbReference>
<comment type="catalytic activity">
    <reaction evidence="6">
        <text>Exonucleolytic cleavage in either 5'- to 3'- or 3'- to 5'-direction to yield nucleoside 5'-phosphates.</text>
        <dbReference type="EC" id="3.1.11.6"/>
    </reaction>
</comment>
<comment type="similarity">
    <text evidence="1 6">Belongs to the XseB family.</text>
</comment>
<evidence type="ECO:0000313" key="9">
    <source>
        <dbReference type="Proteomes" id="UP000553776"/>
    </source>
</evidence>
<evidence type="ECO:0000256" key="1">
    <source>
        <dbReference type="ARBA" id="ARBA00009998"/>
    </source>
</evidence>
<evidence type="ECO:0000313" key="8">
    <source>
        <dbReference type="EMBL" id="MBB6692959.1"/>
    </source>
</evidence>
<comment type="subunit">
    <text evidence="6">Heterooligomer composed of large and small subunits.</text>
</comment>
<dbReference type="GO" id="GO:0006308">
    <property type="term" value="P:DNA catabolic process"/>
    <property type="evidence" value="ECO:0007669"/>
    <property type="project" value="UniProtKB-UniRule"/>
</dbReference>
<evidence type="ECO:0000256" key="6">
    <source>
        <dbReference type="HAMAP-Rule" id="MF_00337"/>
    </source>
</evidence>
<dbReference type="InterPro" id="IPR037004">
    <property type="entry name" value="Exonuc_VII_ssu_sf"/>
</dbReference>
<comment type="caution">
    <text evidence="8">The sequence shown here is derived from an EMBL/GenBank/DDBJ whole genome shotgun (WGS) entry which is preliminary data.</text>
</comment>
<comment type="subcellular location">
    <subcellularLocation>
        <location evidence="6">Cytoplasm</location>
    </subcellularLocation>
</comment>
<dbReference type="GO" id="GO:0009318">
    <property type="term" value="C:exodeoxyribonuclease VII complex"/>
    <property type="evidence" value="ECO:0007669"/>
    <property type="project" value="UniProtKB-UniRule"/>
</dbReference>
<dbReference type="GO" id="GO:0005829">
    <property type="term" value="C:cytosol"/>
    <property type="evidence" value="ECO:0007669"/>
    <property type="project" value="TreeGrafter"/>
</dbReference>
<dbReference type="EC" id="3.1.11.6" evidence="6"/>
<evidence type="ECO:0000256" key="5">
    <source>
        <dbReference type="ARBA" id="ARBA00022839"/>
    </source>
</evidence>
<evidence type="ECO:0000256" key="4">
    <source>
        <dbReference type="ARBA" id="ARBA00022801"/>
    </source>
</evidence>
<feature type="region of interest" description="Disordered" evidence="7">
    <location>
        <begin position="1"/>
        <end position="21"/>
    </location>
</feature>
<reference evidence="8 9" key="1">
    <citation type="submission" date="2020-08" db="EMBL/GenBank/DDBJ databases">
        <title>Cohnella phylogeny.</title>
        <authorList>
            <person name="Dunlap C."/>
        </authorList>
    </citation>
    <scope>NUCLEOTIDE SEQUENCE [LARGE SCALE GENOMIC DNA]</scope>
    <source>
        <strain evidence="8 9">DSM 25239</strain>
    </source>
</reference>
<keyword evidence="2 6" id="KW-0963">Cytoplasm</keyword>
<feature type="compositionally biased region" description="Basic and acidic residues" evidence="7">
    <location>
        <begin position="92"/>
        <end position="104"/>
    </location>
</feature>
<keyword evidence="3 6" id="KW-0540">Nuclease</keyword>
<name>A0A841TZH8_9BACL</name>
<comment type="function">
    <text evidence="6">Bidirectionally degrades single-stranded DNA into large acid-insoluble oligonucleotides, which are then degraded further into small acid-soluble oligonucleotides.</text>
</comment>
<dbReference type="InterPro" id="IPR003761">
    <property type="entry name" value="Exonuc_VII_S"/>
</dbReference>
<dbReference type="Pfam" id="PF02609">
    <property type="entry name" value="Exonuc_VII_S"/>
    <property type="match status" value="1"/>
</dbReference>
<accession>A0A841TZH8</accession>
<keyword evidence="9" id="KW-1185">Reference proteome</keyword>
<feature type="region of interest" description="Disordered" evidence="7">
    <location>
        <begin position="80"/>
        <end position="104"/>
    </location>
</feature>